<dbReference type="Proteomes" id="UP001530400">
    <property type="component" value="Unassembled WGS sequence"/>
</dbReference>
<name>A0ABD3Q891_9STRA</name>
<dbReference type="SUPFAM" id="SSF54695">
    <property type="entry name" value="POZ domain"/>
    <property type="match status" value="1"/>
</dbReference>
<organism evidence="3 4">
    <name type="scientific">Cyclotella atomus</name>
    <dbReference type="NCBI Taxonomy" id="382360"/>
    <lineage>
        <taxon>Eukaryota</taxon>
        <taxon>Sar</taxon>
        <taxon>Stramenopiles</taxon>
        <taxon>Ochrophyta</taxon>
        <taxon>Bacillariophyta</taxon>
        <taxon>Coscinodiscophyceae</taxon>
        <taxon>Thalassiosirophycidae</taxon>
        <taxon>Stephanodiscales</taxon>
        <taxon>Stephanodiscaceae</taxon>
        <taxon>Cyclotella</taxon>
    </lineage>
</organism>
<accession>A0ABD3Q891</accession>
<feature type="domain" description="Potassium channel tetramerisation-type BTB" evidence="2">
    <location>
        <begin position="27"/>
        <end position="81"/>
    </location>
</feature>
<dbReference type="AlphaFoldDB" id="A0ABD3Q891"/>
<evidence type="ECO:0000313" key="4">
    <source>
        <dbReference type="Proteomes" id="UP001530400"/>
    </source>
</evidence>
<sequence length="86" mass="9328">MVTASDSSGVLSEEPDAKKQRRSVEIVTVNVGGTRFMTSVLTLTTHSSYFASLLTGDWAESQNNDKEPFFDHDPAPFAIVVLHADG</sequence>
<keyword evidence="4" id="KW-1185">Reference proteome</keyword>
<comment type="caution">
    <text evidence="3">The sequence shown here is derived from an EMBL/GenBank/DDBJ whole genome shotgun (WGS) entry which is preliminary data.</text>
</comment>
<dbReference type="EMBL" id="JALLPJ020000296">
    <property type="protein sequence ID" value="KAL3796375.1"/>
    <property type="molecule type" value="Genomic_DNA"/>
</dbReference>
<dbReference type="Pfam" id="PF02214">
    <property type="entry name" value="BTB_2"/>
    <property type="match status" value="1"/>
</dbReference>
<proteinExistence type="predicted"/>
<dbReference type="InterPro" id="IPR003131">
    <property type="entry name" value="T1-type_BTB"/>
</dbReference>
<evidence type="ECO:0000259" key="2">
    <source>
        <dbReference type="Pfam" id="PF02214"/>
    </source>
</evidence>
<dbReference type="Gene3D" id="3.30.710.10">
    <property type="entry name" value="Potassium Channel Kv1.1, Chain A"/>
    <property type="match status" value="1"/>
</dbReference>
<gene>
    <name evidence="3" type="ORF">ACHAWO_007119</name>
</gene>
<reference evidence="3 4" key="1">
    <citation type="submission" date="2024-10" db="EMBL/GenBank/DDBJ databases">
        <title>Updated reference genomes for cyclostephanoid diatoms.</title>
        <authorList>
            <person name="Roberts W.R."/>
            <person name="Alverson A.J."/>
        </authorList>
    </citation>
    <scope>NUCLEOTIDE SEQUENCE [LARGE SCALE GENOMIC DNA]</scope>
    <source>
        <strain evidence="3 4">AJA010-31</strain>
    </source>
</reference>
<protein>
    <recommendedName>
        <fullName evidence="2">Potassium channel tetramerisation-type BTB domain-containing protein</fullName>
    </recommendedName>
</protein>
<feature type="region of interest" description="Disordered" evidence="1">
    <location>
        <begin position="1"/>
        <end position="21"/>
    </location>
</feature>
<evidence type="ECO:0000256" key="1">
    <source>
        <dbReference type="SAM" id="MobiDB-lite"/>
    </source>
</evidence>
<dbReference type="InterPro" id="IPR011333">
    <property type="entry name" value="SKP1/BTB/POZ_sf"/>
</dbReference>
<feature type="compositionally biased region" description="Polar residues" evidence="1">
    <location>
        <begin position="1"/>
        <end position="10"/>
    </location>
</feature>
<evidence type="ECO:0000313" key="3">
    <source>
        <dbReference type="EMBL" id="KAL3796375.1"/>
    </source>
</evidence>